<reference evidence="2" key="1">
    <citation type="submission" date="2021-02" db="EMBL/GenBank/DDBJ databases">
        <authorList>
            <person name="Nowell W R."/>
        </authorList>
    </citation>
    <scope>NUCLEOTIDE SEQUENCE</scope>
</reference>
<dbReference type="AlphaFoldDB" id="A0A8S2CKB8"/>
<evidence type="ECO:0000313" key="3">
    <source>
        <dbReference type="EMBL" id="CAF3497492.1"/>
    </source>
</evidence>
<organism evidence="2 4">
    <name type="scientific">Didymodactylos carnosus</name>
    <dbReference type="NCBI Taxonomy" id="1234261"/>
    <lineage>
        <taxon>Eukaryota</taxon>
        <taxon>Metazoa</taxon>
        <taxon>Spiralia</taxon>
        <taxon>Gnathifera</taxon>
        <taxon>Rotifera</taxon>
        <taxon>Eurotatoria</taxon>
        <taxon>Bdelloidea</taxon>
        <taxon>Philodinida</taxon>
        <taxon>Philodinidae</taxon>
        <taxon>Didymodactylos</taxon>
    </lineage>
</organism>
<gene>
    <name evidence="2" type="ORF">OVA965_LOCUS325</name>
    <name evidence="3" type="ORF">TMI583_LOCUS325</name>
</gene>
<comment type="caution">
    <text evidence="2">The sequence shown here is derived from an EMBL/GenBank/DDBJ whole genome shotgun (WGS) entry which is preliminary data.</text>
</comment>
<feature type="region of interest" description="Disordered" evidence="1">
    <location>
        <begin position="694"/>
        <end position="734"/>
    </location>
</feature>
<feature type="compositionally biased region" description="Low complexity" evidence="1">
    <location>
        <begin position="698"/>
        <end position="716"/>
    </location>
</feature>
<accession>A0A8S2CKB8</accession>
<dbReference type="EMBL" id="CAJNOK010000039">
    <property type="protein sequence ID" value="CAF0724569.1"/>
    <property type="molecule type" value="Genomic_DNA"/>
</dbReference>
<dbReference type="Proteomes" id="UP000682733">
    <property type="component" value="Unassembled WGS sequence"/>
</dbReference>
<name>A0A8S2CKB8_9BILA</name>
<dbReference type="EMBL" id="CAJOBA010000039">
    <property type="protein sequence ID" value="CAF3497492.1"/>
    <property type="molecule type" value="Genomic_DNA"/>
</dbReference>
<evidence type="ECO:0000256" key="1">
    <source>
        <dbReference type="SAM" id="MobiDB-lite"/>
    </source>
</evidence>
<sequence length="734" mass="85375">MASRLEHGTCESNGSGKATIMSKIQEGGGQRYVYVDSYDIDWGDVKDKLIEVYKLDPRLSANYELFDFKLNKLNVNSYDSLLAYYKGNGLKLSNTLVYIYAPEQKQNVIGRKSKTDRVSENINVADTAPVDFSPVIVEADSSSELKSEPNEQLNISDHHYSPKTRIETTTPCELHRDNINATFEDFHISSTTNCLHQQQDSTPPYTATSEDSSFLFNNMDIFSFSKSMEDLVEILKITIKQSNCQGCSETIVSILRKCYSLNSDSEQLDECMMRIETESTTMIQDNTLTTSILDKNSQLCSDVWKLIEKNDDIIKVPGFYKIKKLFNEYLKNVNNLSVKWNDHVKKQIKLNTRNTHSRQKQVEHRTINNKIHEKKTQHHSNNRQNPNICGHSSRISDIQQQPSLNLDNINNNCQKKSNERYSTFVSASNQRNNLIQHNNTDYHHQELSASSWRLNVRTTHSYREPSFNHRSQYSSSSMTLNCDRHEKNHYHINTSRQSYRNSEHQPLSQKTSSLISVAEIDYFETEEKKLYQRLTSTLDQLYHQLRYCNFNNCINIDLFSCIIHDINQRPHVVFCDALSVQHSDLYLMERGAKLEQFFLKLENRSRTNLIESMRQLIINMNNCVDQLHKMYSRCLTTLLSEQQQQQHRTQPPSLLTLRTQNQFPLSNNLETKRHNVDDIDLDIEFVDDLKECKRRRNSQQQQEYSSQISDTSPSESSVEEEELLSTASRAYRQR</sequence>
<evidence type="ECO:0000313" key="4">
    <source>
        <dbReference type="Proteomes" id="UP000677228"/>
    </source>
</evidence>
<proteinExistence type="predicted"/>
<dbReference type="Proteomes" id="UP000677228">
    <property type="component" value="Unassembled WGS sequence"/>
</dbReference>
<protein>
    <submittedName>
        <fullName evidence="2">Uncharacterized protein</fullName>
    </submittedName>
</protein>
<evidence type="ECO:0000313" key="2">
    <source>
        <dbReference type="EMBL" id="CAF0724569.1"/>
    </source>
</evidence>